<keyword evidence="3" id="KW-1185">Reference proteome</keyword>
<evidence type="ECO:0000313" key="3">
    <source>
        <dbReference type="Proteomes" id="UP000257109"/>
    </source>
</evidence>
<evidence type="ECO:0000313" key="2">
    <source>
        <dbReference type="EMBL" id="RDX67723.1"/>
    </source>
</evidence>
<comment type="caution">
    <text evidence="2">The sequence shown here is derived from an EMBL/GenBank/DDBJ whole genome shotgun (WGS) entry which is preliminary data.</text>
</comment>
<name>A0A371ENU6_MUCPR</name>
<dbReference type="EMBL" id="QJKJ01012873">
    <property type="protein sequence ID" value="RDX67723.1"/>
    <property type="molecule type" value="Genomic_DNA"/>
</dbReference>
<dbReference type="AlphaFoldDB" id="A0A371ENU6"/>
<accession>A0A371ENU6</accession>
<sequence length="209" mass="24442">MKEGRDGKEKKKKEGKEKEKNKKKDLDIVVLTPSTPNICHFTPSFHTSPPPFIQVVPSPLRLLGRHLKIRQKAQHRAKEWNPKLLWFDLEIENVTCRNRKSEKDMTGNYEDCHNYGKDPLEGHYKTTLFQPLSFKLKPTLINMMQNAGQFRGLPIEYPLAHLKKFLYFIDIVRIDNVPINAIRLRLFSFSLMDRMLEWLPAILDGTITT</sequence>
<protein>
    <submittedName>
        <fullName evidence="2">Uncharacterized protein</fullName>
    </submittedName>
</protein>
<feature type="non-terminal residue" evidence="2">
    <location>
        <position position="1"/>
    </location>
</feature>
<feature type="region of interest" description="Disordered" evidence="1">
    <location>
        <begin position="1"/>
        <end position="25"/>
    </location>
</feature>
<reference evidence="2" key="1">
    <citation type="submission" date="2018-05" db="EMBL/GenBank/DDBJ databases">
        <title>Draft genome of Mucuna pruriens seed.</title>
        <authorList>
            <person name="Nnadi N.E."/>
            <person name="Vos R."/>
            <person name="Hasami M.H."/>
            <person name="Devisetty U.K."/>
            <person name="Aguiy J.C."/>
        </authorList>
    </citation>
    <scope>NUCLEOTIDE SEQUENCE [LARGE SCALE GENOMIC DNA]</scope>
    <source>
        <strain evidence="2">JCA_2017</strain>
    </source>
</reference>
<gene>
    <name evidence="2" type="ORF">CR513_53361</name>
</gene>
<dbReference type="Proteomes" id="UP000257109">
    <property type="component" value="Unassembled WGS sequence"/>
</dbReference>
<proteinExistence type="predicted"/>
<organism evidence="2 3">
    <name type="scientific">Mucuna pruriens</name>
    <name type="common">Velvet bean</name>
    <name type="synonym">Dolichos pruriens</name>
    <dbReference type="NCBI Taxonomy" id="157652"/>
    <lineage>
        <taxon>Eukaryota</taxon>
        <taxon>Viridiplantae</taxon>
        <taxon>Streptophyta</taxon>
        <taxon>Embryophyta</taxon>
        <taxon>Tracheophyta</taxon>
        <taxon>Spermatophyta</taxon>
        <taxon>Magnoliopsida</taxon>
        <taxon>eudicotyledons</taxon>
        <taxon>Gunneridae</taxon>
        <taxon>Pentapetalae</taxon>
        <taxon>rosids</taxon>
        <taxon>fabids</taxon>
        <taxon>Fabales</taxon>
        <taxon>Fabaceae</taxon>
        <taxon>Papilionoideae</taxon>
        <taxon>50 kb inversion clade</taxon>
        <taxon>NPAAA clade</taxon>
        <taxon>indigoferoid/millettioid clade</taxon>
        <taxon>Phaseoleae</taxon>
        <taxon>Mucuna</taxon>
    </lineage>
</organism>
<dbReference type="OrthoDB" id="1305902at2759"/>
<evidence type="ECO:0000256" key="1">
    <source>
        <dbReference type="SAM" id="MobiDB-lite"/>
    </source>
</evidence>